<dbReference type="InterPro" id="IPR035923">
    <property type="entry name" value="TT1751-like_sf"/>
</dbReference>
<protein>
    <submittedName>
        <fullName evidence="2">DUF302 domain-containing protein</fullName>
    </submittedName>
</protein>
<dbReference type="EMBL" id="VTUX01000005">
    <property type="protein sequence ID" value="KAA1190548.1"/>
    <property type="molecule type" value="Genomic_DNA"/>
</dbReference>
<dbReference type="CDD" id="cd14797">
    <property type="entry name" value="DUF302"/>
    <property type="match status" value="2"/>
</dbReference>
<sequence>MAGTVLLVAGCGDSEPIAGERYIESDRMVSLMERNVASSAKVSKVVDIDHSRLGHQAGSPMRPARVLIFSDPQLESELIKQSPLVALDLPLRVLAFEDSRDNSSKVIYNTFDYLESRYQLNSGSVAKLRGRYSANLDFVINGIAPTAVSTFPSDTMSPDGIITISSPYSFEETVKRINVAIDAQGDTMHFGTVDFQANARDLGIEIAPSYLIMFGGPGPGGKAMAEAPTLGLDGFCQKFLIWEDASGQIKLSFNDLLALAERQGVKKTIALRVINFRLKKTFGDALAGN</sequence>
<accession>A0A5B0WVY0</accession>
<dbReference type="InterPro" id="IPR005180">
    <property type="entry name" value="DUF302"/>
</dbReference>
<name>A0A5B0WVY0_9GAMM</name>
<feature type="domain" description="DUF302" evidence="1">
    <location>
        <begin position="193"/>
        <end position="255"/>
    </location>
</feature>
<proteinExistence type="predicted"/>
<comment type="caution">
    <text evidence="2">The sequence shown here is derived from an EMBL/GenBank/DDBJ whole genome shotgun (WGS) entry which is preliminary data.</text>
</comment>
<evidence type="ECO:0000313" key="3">
    <source>
        <dbReference type="Proteomes" id="UP000323708"/>
    </source>
</evidence>
<evidence type="ECO:0000313" key="2">
    <source>
        <dbReference type="EMBL" id="KAA1190548.1"/>
    </source>
</evidence>
<keyword evidence="3" id="KW-1185">Reference proteome</keyword>
<dbReference type="AlphaFoldDB" id="A0A5B0WVY0"/>
<dbReference type="Gene3D" id="3.30.310.70">
    <property type="entry name" value="TT1751-like domain"/>
    <property type="match status" value="2"/>
</dbReference>
<dbReference type="PANTHER" id="PTHR38342">
    <property type="entry name" value="SLR5037 PROTEIN"/>
    <property type="match status" value="1"/>
</dbReference>
<reference evidence="2 3" key="1">
    <citation type="submission" date="2019-09" db="EMBL/GenBank/DDBJ databases">
        <authorList>
            <person name="Chen X.-Y."/>
        </authorList>
    </citation>
    <scope>NUCLEOTIDE SEQUENCE [LARGE SCALE GENOMIC DNA]</scope>
    <source>
        <strain evidence="2 3">NY5</strain>
    </source>
</reference>
<evidence type="ECO:0000259" key="1">
    <source>
        <dbReference type="Pfam" id="PF03625"/>
    </source>
</evidence>
<organism evidence="2 3">
    <name type="scientific">Pseudohalioglobus sediminis</name>
    <dbReference type="NCBI Taxonomy" id="2606449"/>
    <lineage>
        <taxon>Bacteria</taxon>
        <taxon>Pseudomonadati</taxon>
        <taxon>Pseudomonadota</taxon>
        <taxon>Gammaproteobacteria</taxon>
        <taxon>Cellvibrionales</taxon>
        <taxon>Halieaceae</taxon>
        <taxon>Pseudohalioglobus</taxon>
    </lineage>
</organism>
<dbReference type="Pfam" id="PF03625">
    <property type="entry name" value="DUF302"/>
    <property type="match status" value="2"/>
</dbReference>
<dbReference type="PANTHER" id="PTHR38342:SF2">
    <property type="entry name" value="INNER MEMBRANE OR EXPORTED"/>
    <property type="match status" value="1"/>
</dbReference>
<gene>
    <name evidence="2" type="ORF">F0M18_12100</name>
</gene>
<feature type="domain" description="DUF302" evidence="1">
    <location>
        <begin position="48"/>
        <end position="109"/>
    </location>
</feature>
<dbReference type="Proteomes" id="UP000323708">
    <property type="component" value="Unassembled WGS sequence"/>
</dbReference>
<dbReference type="SUPFAM" id="SSF103247">
    <property type="entry name" value="TT1751-like"/>
    <property type="match status" value="2"/>
</dbReference>